<dbReference type="EMBL" id="QSCO01000020">
    <property type="protein sequence ID" value="RGY05015.1"/>
    <property type="molecule type" value="Genomic_DNA"/>
</dbReference>
<dbReference type="Pfam" id="PF17170">
    <property type="entry name" value="DUF5128"/>
    <property type="match status" value="1"/>
</dbReference>
<evidence type="ECO:0000313" key="4">
    <source>
        <dbReference type="Proteomes" id="UP000284434"/>
    </source>
</evidence>
<dbReference type="EMBL" id="QRYC01000009">
    <property type="protein sequence ID" value="RGU56589.1"/>
    <property type="molecule type" value="Genomic_DNA"/>
</dbReference>
<evidence type="ECO:0000313" key="2">
    <source>
        <dbReference type="EMBL" id="RGY05015.1"/>
    </source>
</evidence>
<protein>
    <submittedName>
        <fullName evidence="1">6-bladed beta-propeller</fullName>
    </submittedName>
</protein>
<evidence type="ECO:0000313" key="3">
    <source>
        <dbReference type="Proteomes" id="UP000284243"/>
    </source>
</evidence>
<evidence type="ECO:0000313" key="1">
    <source>
        <dbReference type="EMBL" id="RGU56589.1"/>
    </source>
</evidence>
<dbReference type="RefSeq" id="WP_087383063.1">
    <property type="nucleotide sequence ID" value="NZ_CABJFF010000014.1"/>
</dbReference>
<name>A0A1Y3ZSF4_9BACT</name>
<sequence>MEKLSCMVMIAIIILLSGCRTKPSGVSRCIHFDFTQEMKDVHTMGLLKDCTIVPLETNDSVLIGEIDKVIFYETRLYVATFSPEQAVYIFNLQGKLLHKISRKGRGAEEYLQLSDMFIDSRNRTLNLLSRIDEKLLVFDVDEYRLVKTIRLPKAFVKMVSLENGYIGYMGNYSQDKNQPYNLWAMNSRYEIESQYMKIDSRWESKMASIHSLSTYQDSLYYIAPTDFNIYRCQGKDMCVDHTVRFGKFHLPAEQLSYDEYKEYTRNPDYITTIEKFQETPDFYIYWVLAAGQNRLCLYNKNNRESQVCELTAYTGKYFISFGRMIDITSDYIITSVSASDMCTYLKGGNEYVNFEEKYPKQIQRMREEFSGIQEDSNPCIVIYSF</sequence>
<dbReference type="AlphaFoldDB" id="A0A1Y3ZSF4"/>
<dbReference type="Proteomes" id="UP000284243">
    <property type="component" value="Unassembled WGS sequence"/>
</dbReference>
<organism evidence="1 3">
    <name type="scientific">Odoribacter splanchnicus</name>
    <dbReference type="NCBI Taxonomy" id="28118"/>
    <lineage>
        <taxon>Bacteria</taxon>
        <taxon>Pseudomonadati</taxon>
        <taxon>Bacteroidota</taxon>
        <taxon>Bacteroidia</taxon>
        <taxon>Bacteroidales</taxon>
        <taxon>Odoribacteraceae</taxon>
        <taxon>Odoribacter</taxon>
    </lineage>
</organism>
<accession>A0A1Y3ZSF4</accession>
<reference evidence="3 4" key="1">
    <citation type="submission" date="2018-08" db="EMBL/GenBank/DDBJ databases">
        <title>A genome reference for cultivated species of the human gut microbiota.</title>
        <authorList>
            <person name="Zou Y."/>
            <person name="Xue W."/>
            <person name="Luo G."/>
        </authorList>
    </citation>
    <scope>NUCLEOTIDE SEQUENCE [LARGE SCALE GENOMIC DNA]</scope>
    <source>
        <strain evidence="1 3">AF16-14</strain>
        <strain evidence="2 4">OF03-11</strain>
    </source>
</reference>
<dbReference type="Proteomes" id="UP000284434">
    <property type="component" value="Unassembled WGS sequence"/>
</dbReference>
<dbReference type="PROSITE" id="PS51257">
    <property type="entry name" value="PROKAR_LIPOPROTEIN"/>
    <property type="match status" value="1"/>
</dbReference>
<gene>
    <name evidence="1" type="ORF">DWW57_08560</name>
    <name evidence="2" type="ORF">DXA53_13710</name>
</gene>
<comment type="caution">
    <text evidence="1">The sequence shown here is derived from an EMBL/GenBank/DDBJ whole genome shotgun (WGS) entry which is preliminary data.</text>
</comment>
<proteinExistence type="predicted"/>